<dbReference type="VEuPathDB" id="PiroplasmaDB:BEWA_029860"/>
<reference evidence="1 2" key="1">
    <citation type="journal article" date="2012" name="BMC Genomics">
        <title>Comparative genomic analysis and phylogenetic position of Theileria equi.</title>
        <authorList>
            <person name="Kappmeyer L.S."/>
            <person name="Thiagarajan M."/>
            <person name="Herndon D.R."/>
            <person name="Ramsay J.D."/>
            <person name="Caler E."/>
            <person name="Djikeng A."/>
            <person name="Gillespie J.J."/>
            <person name="Lau A.O."/>
            <person name="Roalson E.H."/>
            <person name="Silva J.C."/>
            <person name="Silva M.G."/>
            <person name="Suarez C.E."/>
            <person name="Ueti M.W."/>
            <person name="Nene V.M."/>
            <person name="Mealey R.H."/>
            <person name="Knowles D.P."/>
            <person name="Brayton K.A."/>
        </authorList>
    </citation>
    <scope>NUCLEOTIDE SEQUENCE [LARGE SCALE GENOMIC DNA]</scope>
    <source>
        <strain evidence="1 2">WA</strain>
    </source>
</reference>
<organism evidence="1 2">
    <name type="scientific">Theileria equi strain WA</name>
    <dbReference type="NCBI Taxonomy" id="1537102"/>
    <lineage>
        <taxon>Eukaryota</taxon>
        <taxon>Sar</taxon>
        <taxon>Alveolata</taxon>
        <taxon>Apicomplexa</taxon>
        <taxon>Aconoidasida</taxon>
        <taxon>Piroplasmida</taxon>
        <taxon>Theileriidae</taxon>
        <taxon>Theileria</taxon>
    </lineage>
</organism>
<protein>
    <submittedName>
        <fullName evidence="1">Uncharacterized protein</fullName>
    </submittedName>
</protein>
<evidence type="ECO:0000313" key="2">
    <source>
        <dbReference type="Proteomes" id="UP000031512"/>
    </source>
</evidence>
<dbReference type="eggNOG" id="KOG1217">
    <property type="taxonomic scope" value="Eukaryota"/>
</dbReference>
<dbReference type="STRING" id="1537102.L0AX47"/>
<dbReference type="RefSeq" id="XP_004829801.1">
    <property type="nucleotide sequence ID" value="XM_004829744.1"/>
</dbReference>
<dbReference type="KEGG" id="beq:BEWA_029860"/>
<sequence>MKFVGAVRLGKDNLYHGNSDNKTVAVYEKNGNNAANLVAIIEFIGIVGFPHKTVVSYGLNYEFRATLLVSKDKQPGVDLFYSRIAIKEDCASKSLSSTSLAKIDPRMNIAIFKNKWEVVYKSEGRYSLFTRHPKLCICLDEHCDRAEDYNHFVKTIAIEGPMLIAPIRAACTVGTRCIMEIDGYFKEAKNYFALSKDASLTNGHMSFTLPNVYEYNMSLSGFSAFKTVTLKIYWIPGLKYADVNPVIGEVEVMSFYVGTFPVAPFGAQSLVLDPTHFCSHKFYIYKRIKTETVMPNPELQAELWSLDRTVVLSNKMIGITGGFNAGDLYILKSIKGCEVSTGTGGDNASESNNFEKEVLVAHLVPTGVTKYKRYVCEFGMTCKIEFPTIGLTELISKGVQRGYNYQVLLAKRCGTGFDKTPFLTPNGLSSSEKISSDSSEFSWSGNAFPDLSFINTQLRACWCDKASVDAYTCQGDDYSIDIGTVLIVGETRKTYKCWLGAMCSITLRGHYDRGADEIIMSRACSNPGDVTSDQDDAFDYENLKSATGDEVTVITTEIDVVDEMVGVMRLCRRSKGSRLKFTDLGIEVEVTRMALEKKRYIVGMNGSALVKAKVPIEGEQYILVKQLQDEVGDAIAHRKLFTDHGMRVETRVRAGYSKISWCMTSQHMRCTRLEDFRLNLADLTTEGILNLKGPIKCINWEMCKLTFAFQSMFAMLTEAPHLADPGSVLVLRKKECSEGASMGDVHVFGGYHDKAVVHEQTNDLFVLRYLKDYSRKLYGLTPGQYFLCFQSKDKMVEMSKIDVVGMLNE</sequence>
<dbReference type="GeneID" id="15803339"/>
<proteinExistence type="predicted"/>
<accession>L0AX47</accession>
<gene>
    <name evidence="1" type="ORF">BEWA_029860</name>
</gene>
<keyword evidence="2" id="KW-1185">Reference proteome</keyword>
<dbReference type="AlphaFoldDB" id="L0AX47"/>
<dbReference type="EMBL" id="CP001669">
    <property type="protein sequence ID" value="AFZ80135.1"/>
    <property type="molecule type" value="Genomic_DNA"/>
</dbReference>
<dbReference type="Proteomes" id="UP000031512">
    <property type="component" value="Chromosome 1"/>
</dbReference>
<name>L0AX47_THEEQ</name>
<evidence type="ECO:0000313" key="1">
    <source>
        <dbReference type="EMBL" id="AFZ80135.1"/>
    </source>
</evidence>